<organism evidence="2 3">
    <name type="scientific">Caulobacter mirabilis</name>
    <dbReference type="NCBI Taxonomy" id="69666"/>
    <lineage>
        <taxon>Bacteria</taxon>
        <taxon>Pseudomonadati</taxon>
        <taxon>Pseudomonadota</taxon>
        <taxon>Alphaproteobacteria</taxon>
        <taxon>Caulobacterales</taxon>
        <taxon>Caulobacteraceae</taxon>
        <taxon>Caulobacter</taxon>
    </lineage>
</organism>
<keyword evidence="1" id="KW-1133">Transmembrane helix</keyword>
<gene>
    <name evidence="2" type="ORF">CSW64_09615</name>
</gene>
<dbReference type="Proteomes" id="UP000228945">
    <property type="component" value="Chromosome"/>
</dbReference>
<dbReference type="KEGG" id="cmb:CSW64_09615"/>
<accession>A0A2D2AXI7</accession>
<reference evidence="2 3" key="1">
    <citation type="submission" date="2017-10" db="EMBL/GenBank/DDBJ databases">
        <title>Genome sequence of Caulobacter mirabilis FWC38.</title>
        <authorList>
            <person name="Fiebig A."/>
            <person name="Crosson S."/>
        </authorList>
    </citation>
    <scope>NUCLEOTIDE SEQUENCE [LARGE SCALE GENOMIC DNA]</scope>
    <source>
        <strain evidence="2 3">FWC 38</strain>
    </source>
</reference>
<evidence type="ECO:0008006" key="4">
    <source>
        <dbReference type="Google" id="ProtNLM"/>
    </source>
</evidence>
<protein>
    <recommendedName>
        <fullName evidence="4">DUF1640 domain-containing protein</fullName>
    </recommendedName>
</protein>
<sequence length="166" mass="17881">MTPFVFDTLSASKRLREAGMEEGVAEAVVSVFQHAAAMPDISHLATKDDLEGLRLAAKTDVEMLRSEMTSEFAAVGVEMASEFAAVRAEMASEFAAVRAEMTSGFAAVRGEMASEFAVVRSEMATKSELHALEIRLMKQLQTQTWAMIGVMSGVIGLSTAVIKLFP</sequence>
<feature type="transmembrane region" description="Helical" evidence="1">
    <location>
        <begin position="145"/>
        <end position="165"/>
    </location>
</feature>
<name>A0A2D2AXI7_9CAUL</name>
<keyword evidence="3" id="KW-1185">Reference proteome</keyword>
<dbReference type="RefSeq" id="WP_099621901.1">
    <property type="nucleotide sequence ID" value="NZ_CP024201.1"/>
</dbReference>
<dbReference type="Gene3D" id="1.20.58.130">
    <property type="match status" value="1"/>
</dbReference>
<evidence type="ECO:0000256" key="1">
    <source>
        <dbReference type="SAM" id="Phobius"/>
    </source>
</evidence>
<proteinExistence type="predicted"/>
<keyword evidence="1" id="KW-0472">Membrane</keyword>
<evidence type="ECO:0000313" key="2">
    <source>
        <dbReference type="EMBL" id="ATQ42647.1"/>
    </source>
</evidence>
<dbReference type="AlphaFoldDB" id="A0A2D2AXI7"/>
<dbReference type="EMBL" id="CP024201">
    <property type="protein sequence ID" value="ATQ42647.1"/>
    <property type="molecule type" value="Genomic_DNA"/>
</dbReference>
<dbReference type="OrthoDB" id="7189277at2"/>
<evidence type="ECO:0000313" key="3">
    <source>
        <dbReference type="Proteomes" id="UP000228945"/>
    </source>
</evidence>
<keyword evidence="1" id="KW-0812">Transmembrane</keyword>